<evidence type="ECO:0000256" key="3">
    <source>
        <dbReference type="ARBA" id="ARBA00022527"/>
    </source>
</evidence>
<organism evidence="10 11">
    <name type="scientific">Eptatretus burgeri</name>
    <name type="common">Inshore hagfish</name>
    <dbReference type="NCBI Taxonomy" id="7764"/>
    <lineage>
        <taxon>Eukaryota</taxon>
        <taxon>Metazoa</taxon>
        <taxon>Chordata</taxon>
        <taxon>Craniata</taxon>
        <taxon>Vertebrata</taxon>
        <taxon>Cyclostomata</taxon>
        <taxon>Myxini</taxon>
        <taxon>Myxiniformes</taxon>
        <taxon>Myxinidae</taxon>
        <taxon>Eptatretinae</taxon>
        <taxon>Eptatretus</taxon>
    </lineage>
</organism>
<evidence type="ECO:0000256" key="5">
    <source>
        <dbReference type="ARBA" id="ARBA00022741"/>
    </source>
</evidence>
<dbReference type="GO" id="GO:0005524">
    <property type="term" value="F:ATP binding"/>
    <property type="evidence" value="ECO:0007669"/>
    <property type="project" value="UniProtKB-UniRule"/>
</dbReference>
<keyword evidence="7 8" id="KW-0067">ATP-binding</keyword>
<evidence type="ECO:0000256" key="1">
    <source>
        <dbReference type="ARBA" id="ARBA00006692"/>
    </source>
</evidence>
<feature type="binding site" evidence="8">
    <location>
        <position position="90"/>
    </location>
    <ligand>
        <name>ATP</name>
        <dbReference type="ChEBI" id="CHEBI:30616"/>
    </ligand>
</feature>
<dbReference type="PROSITE" id="PS00107">
    <property type="entry name" value="PROTEIN_KINASE_ATP"/>
    <property type="match status" value="1"/>
</dbReference>
<accession>A0A8C4N5L9</accession>
<dbReference type="EC" id="2.7.11.1" evidence="2"/>
<reference evidence="10" key="1">
    <citation type="submission" date="2025-08" db="UniProtKB">
        <authorList>
            <consortium name="Ensembl"/>
        </authorList>
    </citation>
    <scope>IDENTIFICATION</scope>
</reference>
<dbReference type="GeneTree" id="ENSGT00940000160007"/>
<sequence length="352" mass="41004">MRKLVKKWSKQQKEVKANDKDICTGRKDGNHLYPNGNFYPSTFSHRVVTPKMEDVLMYYVLKPDDILGGGRFGQVQKCVDKDTEQILAAKIIKVKEAKAKDEVRNEISIMNHLKHSNLVQLYDAFESKNEFVLIMEYVQGGELFDCIVNEDRGLTELDVSIFVWQICQGLQYMHQQYILHLNLKPENILCLDKKGNRIKIIDFGLARRYKPHEKLKVHCGMPEFLAPEVVNYDNVTFSTDMWSVGVITYMLLSGLSPFMGENENETLNNIVKVRWHFEHEAFENIVSNEAKNFISRLLVEQKSGRMSASQCLRHEWFCEELADQEGQRNVHLKSQTMLQNYVVQHRWNANEP</sequence>
<evidence type="ECO:0000256" key="8">
    <source>
        <dbReference type="PROSITE-ProRule" id="PRU10141"/>
    </source>
</evidence>
<evidence type="ECO:0000313" key="11">
    <source>
        <dbReference type="Proteomes" id="UP000694388"/>
    </source>
</evidence>
<evidence type="ECO:0000256" key="6">
    <source>
        <dbReference type="ARBA" id="ARBA00022777"/>
    </source>
</evidence>
<protein>
    <recommendedName>
        <fullName evidence="2">non-specific serine/threonine protein kinase</fullName>
        <ecNumber evidence="2">2.7.11.1</ecNumber>
    </recommendedName>
</protein>
<evidence type="ECO:0000256" key="7">
    <source>
        <dbReference type="ARBA" id="ARBA00022840"/>
    </source>
</evidence>
<dbReference type="Ensembl" id="ENSEBUT00000001752.1">
    <property type="protein sequence ID" value="ENSEBUP00000001424.1"/>
    <property type="gene ID" value="ENSEBUG00000001251.1"/>
</dbReference>
<dbReference type="FunFam" id="1.10.510.10:FF:000135">
    <property type="entry name" value="Putative myosin light chain kinase 3"/>
    <property type="match status" value="1"/>
</dbReference>
<dbReference type="Gene3D" id="3.30.200.20">
    <property type="entry name" value="Phosphorylase Kinase, domain 1"/>
    <property type="match status" value="1"/>
</dbReference>
<dbReference type="GO" id="GO:0005634">
    <property type="term" value="C:nucleus"/>
    <property type="evidence" value="ECO:0007669"/>
    <property type="project" value="TreeGrafter"/>
</dbReference>
<dbReference type="AlphaFoldDB" id="A0A8C4N5L9"/>
<dbReference type="InterPro" id="IPR000719">
    <property type="entry name" value="Prot_kinase_dom"/>
</dbReference>
<evidence type="ECO:0000256" key="2">
    <source>
        <dbReference type="ARBA" id="ARBA00012513"/>
    </source>
</evidence>
<dbReference type="SUPFAM" id="SSF56112">
    <property type="entry name" value="Protein kinase-like (PK-like)"/>
    <property type="match status" value="1"/>
</dbReference>
<reference evidence="10" key="2">
    <citation type="submission" date="2025-09" db="UniProtKB">
        <authorList>
            <consortium name="Ensembl"/>
        </authorList>
    </citation>
    <scope>IDENTIFICATION</scope>
</reference>
<evidence type="ECO:0000259" key="9">
    <source>
        <dbReference type="PROSITE" id="PS50011"/>
    </source>
</evidence>
<keyword evidence="6" id="KW-0418">Kinase</keyword>
<dbReference type="GO" id="GO:0035556">
    <property type="term" value="P:intracellular signal transduction"/>
    <property type="evidence" value="ECO:0007669"/>
    <property type="project" value="TreeGrafter"/>
</dbReference>
<dbReference type="Proteomes" id="UP000694388">
    <property type="component" value="Unplaced"/>
</dbReference>
<dbReference type="GO" id="GO:0043065">
    <property type="term" value="P:positive regulation of apoptotic process"/>
    <property type="evidence" value="ECO:0007669"/>
    <property type="project" value="TreeGrafter"/>
</dbReference>
<keyword evidence="4" id="KW-0808">Transferase</keyword>
<dbReference type="PANTHER" id="PTHR24342:SF20">
    <property type="entry name" value="MYOSIN LIGHT CHAIN KINASE, SMOOTH MUSCLE"/>
    <property type="match status" value="1"/>
</dbReference>
<keyword evidence="11" id="KW-1185">Reference proteome</keyword>
<dbReference type="Pfam" id="PF00069">
    <property type="entry name" value="Pkinase"/>
    <property type="match status" value="1"/>
</dbReference>
<name>A0A8C4N5L9_EPTBU</name>
<dbReference type="Gene3D" id="1.10.510.10">
    <property type="entry name" value="Transferase(Phosphotransferase) domain 1"/>
    <property type="match status" value="1"/>
</dbReference>
<dbReference type="PANTHER" id="PTHR24342">
    <property type="entry name" value="SERINE/THREONINE-PROTEIN KINASE 17"/>
    <property type="match status" value="1"/>
</dbReference>
<dbReference type="InterPro" id="IPR011009">
    <property type="entry name" value="Kinase-like_dom_sf"/>
</dbReference>
<dbReference type="PROSITE" id="PS50011">
    <property type="entry name" value="PROTEIN_KINASE_DOM"/>
    <property type="match status" value="1"/>
</dbReference>
<dbReference type="GO" id="GO:0004674">
    <property type="term" value="F:protein serine/threonine kinase activity"/>
    <property type="evidence" value="ECO:0007669"/>
    <property type="project" value="UniProtKB-KW"/>
</dbReference>
<dbReference type="OMA" id="RACAIFM"/>
<evidence type="ECO:0000313" key="10">
    <source>
        <dbReference type="Ensembl" id="ENSEBUP00000001424.1"/>
    </source>
</evidence>
<proteinExistence type="inferred from homology"/>
<dbReference type="InterPro" id="IPR017441">
    <property type="entry name" value="Protein_kinase_ATP_BS"/>
</dbReference>
<keyword evidence="3" id="KW-0723">Serine/threonine-protein kinase</keyword>
<keyword evidence="5 8" id="KW-0547">Nucleotide-binding</keyword>
<evidence type="ECO:0000256" key="4">
    <source>
        <dbReference type="ARBA" id="ARBA00022679"/>
    </source>
</evidence>
<comment type="similarity">
    <text evidence="1">Belongs to the protein kinase superfamily. CAMK Ser/Thr protein kinase family.</text>
</comment>
<feature type="domain" description="Protein kinase" evidence="9">
    <location>
        <begin position="61"/>
        <end position="317"/>
    </location>
</feature>
<dbReference type="FunFam" id="3.30.200.20:FF:000042">
    <property type="entry name" value="Aurora kinase A"/>
    <property type="match status" value="1"/>
</dbReference>